<protein>
    <submittedName>
        <fullName evidence="2">Broad-Complex, Tramtrack and Bric a brac</fullName>
    </submittedName>
</protein>
<name>A0A8H7IKB7_9AGAM</name>
<comment type="caution">
    <text evidence="2">The sequence shown here is derived from an EMBL/GenBank/DDBJ whole genome shotgun (WGS) entry which is preliminary data.</text>
</comment>
<dbReference type="AlphaFoldDB" id="A0A8H7IKB7"/>
<dbReference type="SUPFAM" id="SSF54695">
    <property type="entry name" value="POZ domain"/>
    <property type="match status" value="1"/>
</dbReference>
<dbReference type="Gene3D" id="3.30.710.10">
    <property type="entry name" value="Potassium Channel Kv1.1, Chain A"/>
    <property type="match status" value="1"/>
</dbReference>
<dbReference type="Proteomes" id="UP000614334">
    <property type="component" value="Unassembled WGS sequence"/>
</dbReference>
<gene>
    <name evidence="2" type="ORF">RHS01_02086</name>
</gene>
<sequence>MMENANSKNSSDLSVPLFNPPTGGDICLRSKDGIEFQAHTVLLGLASSVFRDMFLVGTRREEAIDLTEDATTISIMLEFIYPNRQAPLVTSFETLDNCLRISQKYDLQSMIQTLDTQLSINTTPQSLVHSDPLRAYQLALTFDLPKTKVMAAPLITTAKADLCEPSRLSRVVQSHPSASLIRLIGIQGTRAKILADVLFGFYKRPMLPTQEHFFYDLSCEPCRGCWICVKEMKLEQAYTPTTLPPGYYLGPTSFIKRYLLRLSSNAMTCFV</sequence>
<dbReference type="PROSITE" id="PS50097">
    <property type="entry name" value="BTB"/>
    <property type="match status" value="1"/>
</dbReference>
<evidence type="ECO:0000313" key="2">
    <source>
        <dbReference type="EMBL" id="KAF8759709.1"/>
    </source>
</evidence>
<dbReference type="CDD" id="cd18186">
    <property type="entry name" value="BTB_POZ_ZBTB_KLHL-like"/>
    <property type="match status" value="1"/>
</dbReference>
<dbReference type="InterPro" id="IPR011333">
    <property type="entry name" value="SKP1/BTB/POZ_sf"/>
</dbReference>
<dbReference type="InterPro" id="IPR000210">
    <property type="entry name" value="BTB/POZ_dom"/>
</dbReference>
<evidence type="ECO:0000259" key="1">
    <source>
        <dbReference type="PROSITE" id="PS50097"/>
    </source>
</evidence>
<organism evidence="2 3">
    <name type="scientific">Rhizoctonia solani</name>
    <dbReference type="NCBI Taxonomy" id="456999"/>
    <lineage>
        <taxon>Eukaryota</taxon>
        <taxon>Fungi</taxon>
        <taxon>Dikarya</taxon>
        <taxon>Basidiomycota</taxon>
        <taxon>Agaricomycotina</taxon>
        <taxon>Agaricomycetes</taxon>
        <taxon>Cantharellales</taxon>
        <taxon>Ceratobasidiaceae</taxon>
        <taxon>Rhizoctonia</taxon>
    </lineage>
</organism>
<reference evidence="2" key="1">
    <citation type="submission" date="2020-09" db="EMBL/GenBank/DDBJ databases">
        <title>Comparative genome analyses of four rice-infecting Rhizoctonia solani isolates reveal extensive enrichment of homogalacturonan modification genes.</title>
        <authorList>
            <person name="Lee D.-Y."/>
            <person name="Jeon J."/>
            <person name="Kim K.-T."/>
            <person name="Cheong K."/>
            <person name="Song H."/>
            <person name="Choi G."/>
            <person name="Ko J."/>
            <person name="Opiyo S.O."/>
            <person name="Zuo S."/>
            <person name="Madhav S."/>
            <person name="Lee Y.-H."/>
            <person name="Wang G.-L."/>
        </authorList>
    </citation>
    <scope>NUCLEOTIDE SEQUENCE</scope>
    <source>
        <strain evidence="2">AG1-IA B2</strain>
    </source>
</reference>
<dbReference type="Pfam" id="PF00651">
    <property type="entry name" value="BTB"/>
    <property type="match status" value="1"/>
</dbReference>
<dbReference type="SMART" id="SM00225">
    <property type="entry name" value="BTB"/>
    <property type="match status" value="1"/>
</dbReference>
<proteinExistence type="predicted"/>
<feature type="domain" description="BTB" evidence="1">
    <location>
        <begin position="24"/>
        <end position="84"/>
    </location>
</feature>
<evidence type="ECO:0000313" key="3">
    <source>
        <dbReference type="Proteomes" id="UP000614334"/>
    </source>
</evidence>
<dbReference type="EMBL" id="JACYCF010000002">
    <property type="protein sequence ID" value="KAF8759709.1"/>
    <property type="molecule type" value="Genomic_DNA"/>
</dbReference>
<accession>A0A8H7IKB7</accession>